<feature type="compositionally biased region" description="Polar residues" evidence="1">
    <location>
        <begin position="127"/>
        <end position="139"/>
    </location>
</feature>
<dbReference type="SUPFAM" id="SSF54277">
    <property type="entry name" value="CAD &amp; PB1 domains"/>
    <property type="match status" value="1"/>
</dbReference>
<dbReference type="InterPro" id="IPR000270">
    <property type="entry name" value="PB1_dom"/>
</dbReference>
<reference evidence="3" key="1">
    <citation type="submission" date="2020-08" db="EMBL/GenBank/DDBJ databases">
        <title>Plant Genome Project.</title>
        <authorList>
            <person name="Zhang R.-G."/>
        </authorList>
    </citation>
    <scope>NUCLEOTIDE SEQUENCE</scope>
    <source>
        <strain evidence="3">WSP0</strain>
        <tissue evidence="3">Leaf</tissue>
    </source>
</reference>
<dbReference type="AlphaFoldDB" id="A0AAV6HIG0"/>
<dbReference type="SMART" id="SM00666">
    <property type="entry name" value="PB1"/>
    <property type="match status" value="1"/>
</dbReference>
<organism evidence="3 4">
    <name type="scientific">Rhododendron griersonianum</name>
    <dbReference type="NCBI Taxonomy" id="479676"/>
    <lineage>
        <taxon>Eukaryota</taxon>
        <taxon>Viridiplantae</taxon>
        <taxon>Streptophyta</taxon>
        <taxon>Embryophyta</taxon>
        <taxon>Tracheophyta</taxon>
        <taxon>Spermatophyta</taxon>
        <taxon>Magnoliopsida</taxon>
        <taxon>eudicotyledons</taxon>
        <taxon>Gunneridae</taxon>
        <taxon>Pentapetalae</taxon>
        <taxon>asterids</taxon>
        <taxon>Ericales</taxon>
        <taxon>Ericaceae</taxon>
        <taxon>Ericoideae</taxon>
        <taxon>Rhodoreae</taxon>
        <taxon>Rhododendron</taxon>
    </lineage>
</organism>
<dbReference type="EMBL" id="JACTNZ010000036">
    <property type="protein sequence ID" value="KAG5512858.1"/>
    <property type="molecule type" value="Genomic_DNA"/>
</dbReference>
<dbReference type="Pfam" id="PF00564">
    <property type="entry name" value="PB1"/>
    <property type="match status" value="1"/>
</dbReference>
<gene>
    <name evidence="3" type="ORF">RHGRI_038684</name>
</gene>
<dbReference type="InterPro" id="IPR053793">
    <property type="entry name" value="PB1-like"/>
</dbReference>
<keyword evidence="4" id="KW-1185">Reference proteome</keyword>
<dbReference type="GO" id="GO:0003700">
    <property type="term" value="F:DNA-binding transcription factor activity"/>
    <property type="evidence" value="ECO:0007669"/>
    <property type="project" value="InterPro"/>
</dbReference>
<evidence type="ECO:0000259" key="2">
    <source>
        <dbReference type="PROSITE" id="PS51745"/>
    </source>
</evidence>
<dbReference type="PANTHER" id="PTHR32002">
    <property type="entry name" value="PROTEIN NLP8"/>
    <property type="match status" value="1"/>
</dbReference>
<dbReference type="CDD" id="cd05992">
    <property type="entry name" value="PB1"/>
    <property type="match status" value="1"/>
</dbReference>
<feature type="region of interest" description="Disordered" evidence="1">
    <location>
        <begin position="120"/>
        <end position="143"/>
    </location>
</feature>
<proteinExistence type="predicted"/>
<evidence type="ECO:0000313" key="3">
    <source>
        <dbReference type="EMBL" id="KAG5512858.1"/>
    </source>
</evidence>
<dbReference type="Proteomes" id="UP000823749">
    <property type="component" value="Unassembled WGS sequence"/>
</dbReference>
<accession>A0AAV6HIG0</accession>
<feature type="domain" description="PB1" evidence="2">
    <location>
        <begin position="358"/>
        <end position="438"/>
    </location>
</feature>
<sequence length="495" mass="55049">MKPIGACIFVVSFLMIFASLVRFDVFVMPLGGSKVLVVDVSIGPYQWLGRPPSYHEVLTPVQLLLRLQNHHHHTQAATTTTPQTSLAMDQEEANECRRDFMGGPIALNTESGLIMVSRPPDQHGERNTSTACETPSRNVETGMEVEPVGQNPEANVFRRDFMGGPIALNTDGLTFPECSDAVAHSQPMATILDTIPHLTGCSSECAFQVKNQSTQFTSNPYPNGLVDPHPQIALTQILSENMERLEDRRNLLAPLKEPLPEGHVFGSVNWTVRSCSDLALSQPMPTIPHTTGGSEYWRNSLALLEKHLLEEKDYGSINLTALSCFDPGPSQPMHTIPHTMPTIPQMMPLLTERQDMTSVRLKATYGNTTIKFPLPSGYSELKEEVSKRLEFERGSFKLEYKDEEGDSVLIACDEDLRDYLQLLTSLGNQVVKLFVLDKDIFLPDFPLLNQNSSNSAAFSRASHCFGLGFVSYRLKLFPKPHFYDGSPWLLNEAGL</sequence>
<name>A0AAV6HIG0_9ERIC</name>
<dbReference type="PROSITE" id="PS51745">
    <property type="entry name" value="PB1"/>
    <property type="match status" value="1"/>
</dbReference>
<dbReference type="InterPro" id="IPR045012">
    <property type="entry name" value="NLP"/>
</dbReference>
<dbReference type="Gene3D" id="3.10.20.90">
    <property type="entry name" value="Phosphatidylinositol 3-kinase Catalytic Subunit, Chain A, domain 1"/>
    <property type="match status" value="1"/>
</dbReference>
<protein>
    <recommendedName>
        <fullName evidence="2">PB1 domain-containing protein</fullName>
    </recommendedName>
</protein>
<dbReference type="PANTHER" id="PTHR32002:SF35">
    <property type="entry name" value="PROTEIN NLP6"/>
    <property type="match status" value="1"/>
</dbReference>
<evidence type="ECO:0000313" key="4">
    <source>
        <dbReference type="Proteomes" id="UP000823749"/>
    </source>
</evidence>
<evidence type="ECO:0000256" key="1">
    <source>
        <dbReference type="SAM" id="MobiDB-lite"/>
    </source>
</evidence>
<comment type="caution">
    <text evidence="3">The sequence shown here is derived from an EMBL/GenBank/DDBJ whole genome shotgun (WGS) entry which is preliminary data.</text>
</comment>